<comment type="subcellular location">
    <subcellularLocation>
        <location evidence="1 14">Cell membrane</location>
        <topology evidence="1 14">Multi-pass membrane protein</topology>
    </subcellularLocation>
</comment>
<keyword evidence="4 14" id="KW-1003">Cell membrane</keyword>
<dbReference type="OrthoDB" id="9811093at2"/>
<organism evidence="16 17">
    <name type="scientific">Magnetofaba australis IT-1</name>
    <dbReference type="NCBI Taxonomy" id="1434232"/>
    <lineage>
        <taxon>Bacteria</taxon>
        <taxon>Pseudomonadati</taxon>
        <taxon>Pseudomonadota</taxon>
        <taxon>Magnetococcia</taxon>
        <taxon>Magnetococcales</taxon>
        <taxon>Magnetococcaceae</taxon>
        <taxon>Magnetofaba</taxon>
    </lineage>
</organism>
<dbReference type="CDD" id="cd18182">
    <property type="entry name" value="ATP-synt_Fo_c_ATP5G3"/>
    <property type="match status" value="1"/>
</dbReference>
<evidence type="ECO:0000256" key="4">
    <source>
        <dbReference type="ARBA" id="ARBA00022475"/>
    </source>
</evidence>
<dbReference type="PANTHER" id="PTHR10031">
    <property type="entry name" value="ATP SYNTHASE LIPID-BINDING PROTEIN, MITOCHONDRIAL"/>
    <property type="match status" value="1"/>
</dbReference>
<evidence type="ECO:0000256" key="5">
    <source>
        <dbReference type="ARBA" id="ARBA00022547"/>
    </source>
</evidence>
<dbReference type="RefSeq" id="WP_085441336.1">
    <property type="nucleotide sequence ID" value="NZ_LVJN01000016.1"/>
</dbReference>
<comment type="caution">
    <text evidence="16">The sequence shown here is derived from an EMBL/GenBank/DDBJ whole genome shotgun (WGS) entry which is preliminary data.</text>
</comment>
<keyword evidence="3 14" id="KW-0813">Transport</keyword>
<dbReference type="InterPro" id="IPR035921">
    <property type="entry name" value="F/V-ATP_Csub_sf"/>
</dbReference>
<keyword evidence="6 14" id="KW-0812">Transmembrane</keyword>
<dbReference type="PANTHER" id="PTHR10031:SF0">
    <property type="entry name" value="ATPASE PROTEIN 9"/>
    <property type="match status" value="1"/>
</dbReference>
<evidence type="ECO:0000313" key="16">
    <source>
        <dbReference type="EMBL" id="OSM06203.1"/>
    </source>
</evidence>
<feature type="site" description="Reversibly protonated during proton transport" evidence="14">
    <location>
        <position position="58"/>
    </location>
</feature>
<reference evidence="16 17" key="1">
    <citation type="journal article" date="2016" name="BMC Genomics">
        <title>Combined genomic and structural analyses of a cultured magnetotactic bacterium reveals its niche adaptation to a dynamic environment.</title>
        <authorList>
            <person name="Araujo A.C."/>
            <person name="Morillo V."/>
            <person name="Cypriano J."/>
            <person name="Teixeira L.C."/>
            <person name="Leao P."/>
            <person name="Lyra S."/>
            <person name="Almeida L.G."/>
            <person name="Bazylinski D.A."/>
            <person name="Vasconcellos A.T."/>
            <person name="Abreu F."/>
            <person name="Lins U."/>
        </authorList>
    </citation>
    <scope>NUCLEOTIDE SEQUENCE [LARGE SCALE GENOMIC DNA]</scope>
    <source>
        <strain evidence="16 17">IT-1</strain>
    </source>
</reference>
<dbReference type="InterPro" id="IPR020537">
    <property type="entry name" value="ATP_synth_F0_csu_DDCD_BS"/>
</dbReference>
<dbReference type="Gene3D" id="1.20.20.10">
    <property type="entry name" value="F1F0 ATP synthase subunit C"/>
    <property type="match status" value="1"/>
</dbReference>
<comment type="similarity">
    <text evidence="2 14">Belongs to the ATPase C chain family.</text>
</comment>
<dbReference type="PROSITE" id="PS00605">
    <property type="entry name" value="ATPASE_C"/>
    <property type="match status" value="1"/>
</dbReference>
<keyword evidence="17" id="KW-1185">Reference proteome</keyword>
<protein>
    <recommendedName>
        <fullName evidence="14">ATP synthase subunit c</fullName>
    </recommendedName>
    <alternativeName>
        <fullName evidence="14">ATP synthase F(0) sector subunit c</fullName>
    </alternativeName>
    <alternativeName>
        <fullName evidence="14">F-type ATPase subunit c</fullName>
        <shortName evidence="14">F-ATPase subunit c</shortName>
    </alternativeName>
    <alternativeName>
        <fullName evidence="14">Lipid-binding protein</fullName>
    </alternativeName>
</protein>
<dbReference type="NCBIfam" id="TIGR01260">
    <property type="entry name" value="ATP_synt_c"/>
    <property type="match status" value="1"/>
</dbReference>
<dbReference type="InterPro" id="IPR005953">
    <property type="entry name" value="ATP_synth_csu_bac/chlpt"/>
</dbReference>
<dbReference type="GO" id="GO:0033177">
    <property type="term" value="C:proton-transporting two-sector ATPase complex, proton-transporting domain"/>
    <property type="evidence" value="ECO:0007669"/>
    <property type="project" value="InterPro"/>
</dbReference>
<feature type="transmembrane region" description="Helical" evidence="14">
    <location>
        <begin position="49"/>
        <end position="72"/>
    </location>
</feature>
<sequence>MESAAASYIGMGLAAAGMAGSGLGLGFLFGKAIEAIARQPGAESQLTKYMWIGAAFVEAVALYGMVLAFIMMP</sequence>
<evidence type="ECO:0000256" key="14">
    <source>
        <dbReference type="HAMAP-Rule" id="MF_01396"/>
    </source>
</evidence>
<keyword evidence="8 14" id="KW-1133">Transmembrane helix</keyword>
<dbReference type="Pfam" id="PF00137">
    <property type="entry name" value="ATP-synt_C"/>
    <property type="match status" value="1"/>
</dbReference>
<dbReference type="GO" id="GO:0046933">
    <property type="term" value="F:proton-transporting ATP synthase activity, rotational mechanism"/>
    <property type="evidence" value="ECO:0007669"/>
    <property type="project" value="UniProtKB-UniRule"/>
</dbReference>
<keyword evidence="10 14" id="KW-0446">Lipid-binding</keyword>
<evidence type="ECO:0000256" key="6">
    <source>
        <dbReference type="ARBA" id="ARBA00022692"/>
    </source>
</evidence>
<keyword evidence="5 14" id="KW-0138">CF(0)</keyword>
<evidence type="ECO:0000256" key="11">
    <source>
        <dbReference type="ARBA" id="ARBA00023136"/>
    </source>
</evidence>
<evidence type="ECO:0000256" key="3">
    <source>
        <dbReference type="ARBA" id="ARBA00022448"/>
    </source>
</evidence>
<gene>
    <name evidence="14" type="primary">atpE</name>
    <name evidence="16" type="ORF">MAIT1_01182</name>
</gene>
<keyword evidence="9 14" id="KW-0406">Ion transport</keyword>
<evidence type="ECO:0000256" key="12">
    <source>
        <dbReference type="ARBA" id="ARBA00023310"/>
    </source>
</evidence>
<dbReference type="SUPFAM" id="SSF81333">
    <property type="entry name" value="F1F0 ATP synthase subunit C"/>
    <property type="match status" value="1"/>
</dbReference>
<keyword evidence="11 14" id="KW-0472">Membrane</keyword>
<proteinExistence type="inferred from homology"/>
<dbReference type="EMBL" id="LVJN01000016">
    <property type="protein sequence ID" value="OSM06203.1"/>
    <property type="molecule type" value="Genomic_DNA"/>
</dbReference>
<evidence type="ECO:0000256" key="7">
    <source>
        <dbReference type="ARBA" id="ARBA00022781"/>
    </source>
</evidence>
<accession>A0A1Y2K815</accession>
<dbReference type="AlphaFoldDB" id="A0A1Y2K815"/>
<dbReference type="HAMAP" id="MF_01396">
    <property type="entry name" value="ATP_synth_c_bact"/>
    <property type="match status" value="1"/>
</dbReference>
<dbReference type="GO" id="GO:0005886">
    <property type="term" value="C:plasma membrane"/>
    <property type="evidence" value="ECO:0007669"/>
    <property type="project" value="UniProtKB-SubCell"/>
</dbReference>
<dbReference type="InterPro" id="IPR038662">
    <property type="entry name" value="ATP_synth_F0_csu_sf"/>
</dbReference>
<evidence type="ECO:0000256" key="8">
    <source>
        <dbReference type="ARBA" id="ARBA00022989"/>
    </source>
</evidence>
<keyword evidence="7 14" id="KW-0375">Hydrogen ion transport</keyword>
<evidence type="ECO:0000256" key="9">
    <source>
        <dbReference type="ARBA" id="ARBA00023065"/>
    </source>
</evidence>
<evidence type="ECO:0000256" key="1">
    <source>
        <dbReference type="ARBA" id="ARBA00004651"/>
    </source>
</evidence>
<evidence type="ECO:0000313" key="17">
    <source>
        <dbReference type="Proteomes" id="UP000194003"/>
    </source>
</evidence>
<keyword evidence="12 14" id="KW-0066">ATP synthesis</keyword>
<dbReference type="InterPro" id="IPR000454">
    <property type="entry name" value="ATP_synth_F0_csu"/>
</dbReference>
<name>A0A1Y2K815_9PROT</name>
<evidence type="ECO:0000256" key="2">
    <source>
        <dbReference type="ARBA" id="ARBA00006704"/>
    </source>
</evidence>
<comment type="function">
    <text evidence="14">Key component of the F(0) channel; it plays a direct role in translocation across the membrane. A homomeric c-ring of between 10-14 subunits forms the central stalk rotor element with the F(1) delta and epsilon subunits.</text>
</comment>
<dbReference type="GO" id="GO:0008289">
    <property type="term" value="F:lipid binding"/>
    <property type="evidence" value="ECO:0007669"/>
    <property type="project" value="UniProtKB-KW"/>
</dbReference>
<evidence type="ECO:0000259" key="15">
    <source>
        <dbReference type="Pfam" id="PF00137"/>
    </source>
</evidence>
<dbReference type="STRING" id="1434232.MAIT1_01182"/>
<evidence type="ECO:0000256" key="10">
    <source>
        <dbReference type="ARBA" id="ARBA00023121"/>
    </source>
</evidence>
<dbReference type="FunFam" id="1.20.20.10:FF:000002">
    <property type="entry name" value="ATP synthase subunit c"/>
    <property type="match status" value="1"/>
</dbReference>
<dbReference type="GO" id="GO:0045259">
    <property type="term" value="C:proton-transporting ATP synthase complex"/>
    <property type="evidence" value="ECO:0007669"/>
    <property type="project" value="UniProtKB-KW"/>
</dbReference>
<comment type="function">
    <text evidence="13 14">F(1)F(0) ATP synthase produces ATP from ADP in the presence of a proton or sodium gradient. F-type ATPases consist of two structural domains, F(1) containing the extramembraneous catalytic core and F(0) containing the membrane proton channel, linked together by a central stalk and a peripheral stalk. During catalysis, ATP synthesis in the catalytic domain of F(1) is coupled via a rotary mechanism of the central stalk subunits to proton translocation.</text>
</comment>
<dbReference type="Proteomes" id="UP000194003">
    <property type="component" value="Unassembled WGS sequence"/>
</dbReference>
<feature type="domain" description="V-ATPase proteolipid subunit C-like" evidence="15">
    <location>
        <begin position="9"/>
        <end position="71"/>
    </location>
</feature>
<dbReference type="InterPro" id="IPR002379">
    <property type="entry name" value="ATPase_proteolipid_c-like_dom"/>
</dbReference>
<evidence type="ECO:0000256" key="13">
    <source>
        <dbReference type="ARBA" id="ARBA00025198"/>
    </source>
</evidence>
<dbReference type="PRINTS" id="PR00124">
    <property type="entry name" value="ATPASEC"/>
</dbReference>
<feature type="transmembrane region" description="Helical" evidence="14">
    <location>
        <begin position="6"/>
        <end position="29"/>
    </location>
</feature>